<dbReference type="OrthoDB" id="5287589at2"/>
<dbReference type="RefSeq" id="WP_056242627.1">
    <property type="nucleotide sequence ID" value="NZ_FXBL01000002.1"/>
</dbReference>
<dbReference type="PROSITE" id="PS50994">
    <property type="entry name" value="INTEGRASE"/>
    <property type="match status" value="1"/>
</dbReference>
<evidence type="ECO:0000313" key="4">
    <source>
        <dbReference type="Proteomes" id="UP000193083"/>
    </source>
</evidence>
<evidence type="ECO:0000259" key="2">
    <source>
        <dbReference type="PROSITE" id="PS50994"/>
    </source>
</evidence>
<dbReference type="InterPro" id="IPR036397">
    <property type="entry name" value="RNaseH_sf"/>
</dbReference>
<dbReference type="GO" id="GO:0015074">
    <property type="term" value="P:DNA integration"/>
    <property type="evidence" value="ECO:0007669"/>
    <property type="project" value="InterPro"/>
</dbReference>
<reference evidence="3 4" key="1">
    <citation type="submission" date="2017-04" db="EMBL/GenBank/DDBJ databases">
        <authorList>
            <person name="Afonso C.L."/>
            <person name="Miller P.J."/>
            <person name="Scott M.A."/>
            <person name="Spackman E."/>
            <person name="Goraichik I."/>
            <person name="Dimitrov K.M."/>
            <person name="Suarez D.L."/>
            <person name="Swayne D.E."/>
        </authorList>
    </citation>
    <scope>NUCLEOTIDE SEQUENCE [LARGE SCALE GENOMIC DNA]</scope>
    <source>
        <strain evidence="3 4">B5P</strain>
    </source>
</reference>
<keyword evidence="4" id="KW-1185">Reference proteome</keyword>
<feature type="region of interest" description="Disordered" evidence="1">
    <location>
        <begin position="498"/>
        <end position="534"/>
    </location>
</feature>
<evidence type="ECO:0000256" key="1">
    <source>
        <dbReference type="SAM" id="MobiDB-lite"/>
    </source>
</evidence>
<dbReference type="EMBL" id="FXBL01000002">
    <property type="protein sequence ID" value="SMH26414.1"/>
    <property type="molecule type" value="Genomic_DNA"/>
</dbReference>
<gene>
    <name evidence="3" type="ORF">SAMN02982922_0232</name>
</gene>
<dbReference type="InterPro" id="IPR001584">
    <property type="entry name" value="Integrase_cat-core"/>
</dbReference>
<dbReference type="AlphaFoldDB" id="A0A1X7MP64"/>
<proteinExistence type="predicted"/>
<dbReference type="InterPro" id="IPR015378">
    <property type="entry name" value="Transposase-like_Mu_C"/>
</dbReference>
<name>A0A1X7MP64_9HYPH</name>
<dbReference type="Gene3D" id="3.30.420.10">
    <property type="entry name" value="Ribonuclease H-like superfamily/Ribonuclease H"/>
    <property type="match status" value="1"/>
</dbReference>
<sequence length="534" mass="60946">MSDDTESYEEMARWNEACRREEAIRGLLERYPKSLNGQAVADLAWELDLSRATLYRMIKLFRAGGTVSSLMDRKRGRRQGHRALDKDREAVVRRTIEGFYLKPERPSFARLVREVQIDCTTAGLAPPNWRTIKSRVEEIDLQVRGRKRGESEVVKATTATPGSFSASRPLELVQIDHTKVDVFVVDEDTRQPLGRPWLTLALDIFSRMVVGFYLTMGAPSRLSTSLCILHSVFDKTAWLQEREIHEAWPVAGLPGTIHVDNGSDFRSRAFERACRDNGIKLDWRPPGTPHFGGHVERLIGTQMGAVHLLPGSTSSSIEERREYDAKCHAALTLRELERYIALEIVGQYHHAIHGALRRPPIAVWRQHENELVLRLPKDRMQFWISFLPETERTLRPTGIHLFHIRYWSPALSADLGRTKARLIVKYDPRDLSRVFVRRPSGNFVEARYADVTLAPITLWEAQAARRKLNAEGKREIDMHVLVRTALAQRELIQEAKLKTQGRQRLPKPNVDDDELGSLRGVDSSKPVASVEDLD</sequence>
<dbReference type="InterPro" id="IPR012337">
    <property type="entry name" value="RNaseH-like_sf"/>
</dbReference>
<organism evidence="3 4">
    <name type="scientific">Mesorhizobium australicum</name>
    <dbReference type="NCBI Taxonomy" id="536018"/>
    <lineage>
        <taxon>Bacteria</taxon>
        <taxon>Pseudomonadati</taxon>
        <taxon>Pseudomonadota</taxon>
        <taxon>Alphaproteobacteria</taxon>
        <taxon>Hyphomicrobiales</taxon>
        <taxon>Phyllobacteriaceae</taxon>
        <taxon>Mesorhizobium</taxon>
    </lineage>
</organism>
<protein>
    <submittedName>
        <fullName evidence="3">Putative transposase</fullName>
    </submittedName>
</protein>
<accession>A0A1X7MP64</accession>
<dbReference type="SUPFAM" id="SSF50610">
    <property type="entry name" value="mu transposase, C-terminal domain"/>
    <property type="match status" value="1"/>
</dbReference>
<evidence type="ECO:0000313" key="3">
    <source>
        <dbReference type="EMBL" id="SMH26414.1"/>
    </source>
</evidence>
<feature type="domain" description="Integrase catalytic" evidence="2">
    <location>
        <begin position="165"/>
        <end position="368"/>
    </location>
</feature>
<dbReference type="InterPro" id="IPR009004">
    <property type="entry name" value="Transposase_Mu_C"/>
</dbReference>
<dbReference type="GO" id="GO:0003676">
    <property type="term" value="F:nucleic acid binding"/>
    <property type="evidence" value="ECO:0007669"/>
    <property type="project" value="InterPro"/>
</dbReference>
<dbReference type="SUPFAM" id="SSF53098">
    <property type="entry name" value="Ribonuclease H-like"/>
    <property type="match status" value="1"/>
</dbReference>
<dbReference type="Pfam" id="PF13551">
    <property type="entry name" value="HTH_29"/>
    <property type="match status" value="1"/>
</dbReference>
<dbReference type="Pfam" id="PF09299">
    <property type="entry name" value="Mu-transpos_C"/>
    <property type="match status" value="1"/>
</dbReference>
<dbReference type="Proteomes" id="UP000193083">
    <property type="component" value="Unassembled WGS sequence"/>
</dbReference>